<dbReference type="Gene3D" id="3.30.1120.10">
    <property type="match status" value="1"/>
</dbReference>
<reference evidence="4 5" key="1">
    <citation type="submission" date="2016-10" db="EMBL/GenBank/DDBJ databases">
        <authorList>
            <person name="de Groot N.N."/>
        </authorList>
    </citation>
    <scope>NUCLEOTIDE SEQUENCE [LARGE SCALE GENOMIC DNA]</scope>
    <source>
        <strain evidence="4 5">RK1</strain>
    </source>
</reference>
<dbReference type="InterPro" id="IPR000917">
    <property type="entry name" value="Sulfatase_N"/>
</dbReference>
<dbReference type="Proteomes" id="UP000198670">
    <property type="component" value="Unassembled WGS sequence"/>
</dbReference>
<dbReference type="EMBL" id="FOQO01000008">
    <property type="protein sequence ID" value="SFJ24179.1"/>
    <property type="molecule type" value="Genomic_DNA"/>
</dbReference>
<evidence type="ECO:0000256" key="2">
    <source>
        <dbReference type="ARBA" id="ARBA00022801"/>
    </source>
</evidence>
<keyword evidence="5" id="KW-1185">Reference proteome</keyword>
<keyword evidence="2" id="KW-0378">Hydrolase</keyword>
<dbReference type="SUPFAM" id="SSF53649">
    <property type="entry name" value="Alkaline phosphatase-like"/>
    <property type="match status" value="1"/>
</dbReference>
<dbReference type="STRING" id="1477437.SAMN05444682_108138"/>
<comment type="similarity">
    <text evidence="1">Belongs to the sulfatase family.</text>
</comment>
<evidence type="ECO:0000313" key="5">
    <source>
        <dbReference type="Proteomes" id="UP000198670"/>
    </source>
</evidence>
<evidence type="ECO:0000256" key="1">
    <source>
        <dbReference type="ARBA" id="ARBA00008779"/>
    </source>
</evidence>
<dbReference type="PANTHER" id="PTHR42693:SF53">
    <property type="entry name" value="ENDO-4-O-SULFATASE"/>
    <property type="match status" value="1"/>
</dbReference>
<evidence type="ECO:0000259" key="3">
    <source>
        <dbReference type="Pfam" id="PF00884"/>
    </source>
</evidence>
<dbReference type="InterPro" id="IPR017850">
    <property type="entry name" value="Alkaline_phosphatase_core_sf"/>
</dbReference>
<protein>
    <submittedName>
        <fullName evidence="4">Arylsulfatase A</fullName>
    </submittedName>
</protein>
<organism evidence="4 5">
    <name type="scientific">Parapedobacter indicus</name>
    <dbReference type="NCBI Taxonomy" id="1477437"/>
    <lineage>
        <taxon>Bacteria</taxon>
        <taxon>Pseudomonadati</taxon>
        <taxon>Bacteroidota</taxon>
        <taxon>Sphingobacteriia</taxon>
        <taxon>Sphingobacteriales</taxon>
        <taxon>Sphingobacteriaceae</taxon>
        <taxon>Parapedobacter</taxon>
    </lineage>
</organism>
<name>A0A1I3PRQ7_9SPHI</name>
<dbReference type="AlphaFoldDB" id="A0A1I3PRQ7"/>
<accession>A0A1I3PRQ7</accession>
<gene>
    <name evidence="4" type="ORF">SAMN05444682_108138</name>
</gene>
<dbReference type="Gene3D" id="3.40.720.10">
    <property type="entry name" value="Alkaline Phosphatase, subunit A"/>
    <property type="match status" value="1"/>
</dbReference>
<dbReference type="GO" id="GO:0004065">
    <property type="term" value="F:arylsulfatase activity"/>
    <property type="evidence" value="ECO:0007669"/>
    <property type="project" value="TreeGrafter"/>
</dbReference>
<evidence type="ECO:0000313" key="4">
    <source>
        <dbReference type="EMBL" id="SFJ24179.1"/>
    </source>
</evidence>
<dbReference type="InterPro" id="IPR050738">
    <property type="entry name" value="Sulfatase"/>
</dbReference>
<proteinExistence type="inferred from homology"/>
<dbReference type="PANTHER" id="PTHR42693">
    <property type="entry name" value="ARYLSULFATASE FAMILY MEMBER"/>
    <property type="match status" value="1"/>
</dbReference>
<feature type="domain" description="Sulfatase N-terminal" evidence="3">
    <location>
        <begin position="32"/>
        <end position="371"/>
    </location>
</feature>
<dbReference type="Pfam" id="PF00884">
    <property type="entry name" value="Sulfatase"/>
    <property type="match status" value="1"/>
</dbReference>
<sequence length="473" mass="53054">MVNMKWTLLLFCLACHSTNDSSSASNADNDRPNIIFMMADDLGWGDVGFNGNAWVKTPALDQMAREGIVFSRFYAAAPVCSPTRGSCLTGRHPFRYGVFFANRGKMEPEELTMAEYLQGKGYRTGHFGKWHLGTLTNDENDANRGGRDSAHYAPPWENGFDICFSTESKVPTWNPMITPDADAGDVGKNKPGTPFGTFYWNEKGKKINDNLEGDDSRVIMDRVIPFIEDQVSNEAPFFAVVWFHTPHLPVLTGEKYRNLYKGQSTDLQHYYGAISAMDEQICRLNARLKELNIDKNTLVFFTSDNGPEGKTRANRTQGSTGGFRGRKRSLYEGGIRVPGIAVWPAKIKGGRQTDYPAVTSDYFPTVLDILGERNQFPVRPIDGISLMEALNGDTQVRPVPIGFQSEEQKAWIDNQYKLFVRNGQPPELYDLLNDPFETKDISGEHPDQLKKMEKLISDFVNSCTASERGADYN</sequence>